<evidence type="ECO:0000313" key="2">
    <source>
        <dbReference type="EMBL" id="KAF5764630.1"/>
    </source>
</evidence>
<dbReference type="EMBL" id="MNCJ02000330">
    <property type="protein sequence ID" value="KAF5764630.1"/>
    <property type="molecule type" value="Genomic_DNA"/>
</dbReference>
<feature type="region of interest" description="Disordered" evidence="1">
    <location>
        <begin position="1"/>
        <end position="32"/>
    </location>
</feature>
<comment type="caution">
    <text evidence="2">The sequence shown here is derived from an EMBL/GenBank/DDBJ whole genome shotgun (WGS) entry which is preliminary data.</text>
</comment>
<protein>
    <submittedName>
        <fullName evidence="2">Uncharacterized protein</fullName>
    </submittedName>
</protein>
<feature type="compositionally biased region" description="Basic residues" evidence="1">
    <location>
        <begin position="1"/>
        <end position="10"/>
    </location>
</feature>
<evidence type="ECO:0000313" key="3">
    <source>
        <dbReference type="Proteomes" id="UP000215914"/>
    </source>
</evidence>
<accession>A0A9K3E0M0</accession>
<dbReference type="AlphaFoldDB" id="A0A9K3E0M0"/>
<dbReference type="Gramene" id="mRNA:HanXRQr2_Chr15g0694301">
    <property type="protein sequence ID" value="mRNA:HanXRQr2_Chr15g0694301"/>
    <property type="gene ID" value="HanXRQr2_Chr15g0694301"/>
</dbReference>
<name>A0A9K3E0M0_HELAN</name>
<evidence type="ECO:0000256" key="1">
    <source>
        <dbReference type="SAM" id="MobiDB-lite"/>
    </source>
</evidence>
<proteinExistence type="predicted"/>
<dbReference type="Proteomes" id="UP000215914">
    <property type="component" value="Unassembled WGS sequence"/>
</dbReference>
<keyword evidence="3" id="KW-1185">Reference proteome</keyword>
<reference evidence="2" key="1">
    <citation type="journal article" date="2017" name="Nature">
        <title>The sunflower genome provides insights into oil metabolism, flowering and Asterid evolution.</title>
        <authorList>
            <person name="Badouin H."/>
            <person name="Gouzy J."/>
            <person name="Grassa C.J."/>
            <person name="Murat F."/>
            <person name="Staton S.E."/>
            <person name="Cottret L."/>
            <person name="Lelandais-Briere C."/>
            <person name="Owens G.L."/>
            <person name="Carrere S."/>
            <person name="Mayjonade B."/>
            <person name="Legrand L."/>
            <person name="Gill N."/>
            <person name="Kane N.C."/>
            <person name="Bowers J.E."/>
            <person name="Hubner S."/>
            <person name="Bellec A."/>
            <person name="Berard A."/>
            <person name="Berges H."/>
            <person name="Blanchet N."/>
            <person name="Boniface M.C."/>
            <person name="Brunel D."/>
            <person name="Catrice O."/>
            <person name="Chaidir N."/>
            <person name="Claudel C."/>
            <person name="Donnadieu C."/>
            <person name="Faraut T."/>
            <person name="Fievet G."/>
            <person name="Helmstetter N."/>
            <person name="King M."/>
            <person name="Knapp S.J."/>
            <person name="Lai Z."/>
            <person name="Le Paslier M.C."/>
            <person name="Lippi Y."/>
            <person name="Lorenzon L."/>
            <person name="Mandel J.R."/>
            <person name="Marage G."/>
            <person name="Marchand G."/>
            <person name="Marquand E."/>
            <person name="Bret-Mestries E."/>
            <person name="Morien E."/>
            <person name="Nambeesan S."/>
            <person name="Nguyen T."/>
            <person name="Pegot-Espagnet P."/>
            <person name="Pouilly N."/>
            <person name="Raftis F."/>
            <person name="Sallet E."/>
            <person name="Schiex T."/>
            <person name="Thomas J."/>
            <person name="Vandecasteele C."/>
            <person name="Vares D."/>
            <person name="Vear F."/>
            <person name="Vautrin S."/>
            <person name="Crespi M."/>
            <person name="Mangin B."/>
            <person name="Burke J.M."/>
            <person name="Salse J."/>
            <person name="Munos S."/>
            <person name="Vincourt P."/>
            <person name="Rieseberg L.H."/>
            <person name="Langlade N.B."/>
        </authorList>
    </citation>
    <scope>NUCLEOTIDE SEQUENCE</scope>
    <source>
        <tissue evidence="2">Leaves</tissue>
    </source>
</reference>
<sequence>MVKRLWHQRNQKGPNSGEPTVPNEVKSKTTRNRLDLGVFKPKHAPKRRYHHYAPLMTRITRGAKRPRVGHYSPPNDYAWSKPLAEEKICW</sequence>
<organism evidence="2 3">
    <name type="scientific">Helianthus annuus</name>
    <name type="common">Common sunflower</name>
    <dbReference type="NCBI Taxonomy" id="4232"/>
    <lineage>
        <taxon>Eukaryota</taxon>
        <taxon>Viridiplantae</taxon>
        <taxon>Streptophyta</taxon>
        <taxon>Embryophyta</taxon>
        <taxon>Tracheophyta</taxon>
        <taxon>Spermatophyta</taxon>
        <taxon>Magnoliopsida</taxon>
        <taxon>eudicotyledons</taxon>
        <taxon>Gunneridae</taxon>
        <taxon>Pentapetalae</taxon>
        <taxon>asterids</taxon>
        <taxon>campanulids</taxon>
        <taxon>Asterales</taxon>
        <taxon>Asteraceae</taxon>
        <taxon>Asteroideae</taxon>
        <taxon>Heliantheae alliance</taxon>
        <taxon>Heliantheae</taxon>
        <taxon>Helianthus</taxon>
    </lineage>
</organism>
<gene>
    <name evidence="2" type="ORF">HanXRQr2_Chr15g0694301</name>
</gene>
<reference evidence="2" key="2">
    <citation type="submission" date="2020-06" db="EMBL/GenBank/DDBJ databases">
        <title>Helianthus annuus Genome sequencing and assembly Release 2.</title>
        <authorList>
            <person name="Gouzy J."/>
            <person name="Langlade N."/>
            <person name="Munos S."/>
        </authorList>
    </citation>
    <scope>NUCLEOTIDE SEQUENCE</scope>
    <source>
        <tissue evidence="2">Leaves</tissue>
    </source>
</reference>